<dbReference type="EMBL" id="BAABFO010000006">
    <property type="protein sequence ID" value="GAA4329459.1"/>
    <property type="molecule type" value="Genomic_DNA"/>
</dbReference>
<name>A0ABP8GSY9_9BURK</name>
<evidence type="ECO:0000313" key="1">
    <source>
        <dbReference type="EMBL" id="GAA4329459.1"/>
    </source>
</evidence>
<reference evidence="2" key="1">
    <citation type="journal article" date="2019" name="Int. J. Syst. Evol. Microbiol.">
        <title>The Global Catalogue of Microorganisms (GCM) 10K type strain sequencing project: providing services to taxonomists for standard genome sequencing and annotation.</title>
        <authorList>
            <consortium name="The Broad Institute Genomics Platform"/>
            <consortium name="The Broad Institute Genome Sequencing Center for Infectious Disease"/>
            <person name="Wu L."/>
            <person name="Ma J."/>
        </authorList>
    </citation>
    <scope>NUCLEOTIDE SEQUENCE [LARGE SCALE GENOMIC DNA]</scope>
    <source>
        <strain evidence="2">JCM 17666</strain>
    </source>
</reference>
<dbReference type="Pfam" id="PF13531">
    <property type="entry name" value="SBP_bac_11"/>
    <property type="match status" value="1"/>
</dbReference>
<accession>A0ABP8GSY9</accession>
<dbReference type="Proteomes" id="UP001501671">
    <property type="component" value="Unassembled WGS sequence"/>
</dbReference>
<evidence type="ECO:0008006" key="3">
    <source>
        <dbReference type="Google" id="ProtNLM"/>
    </source>
</evidence>
<organism evidence="1 2">
    <name type="scientific">Pigmentiphaga soli</name>
    <dbReference type="NCBI Taxonomy" id="1007095"/>
    <lineage>
        <taxon>Bacteria</taxon>
        <taxon>Pseudomonadati</taxon>
        <taxon>Pseudomonadota</taxon>
        <taxon>Betaproteobacteria</taxon>
        <taxon>Burkholderiales</taxon>
        <taxon>Alcaligenaceae</taxon>
        <taxon>Pigmentiphaga</taxon>
    </lineage>
</organism>
<protein>
    <recommendedName>
        <fullName evidence="3">Molybdate ABC transporter substrate-binding protein</fullName>
    </recommendedName>
</protein>
<comment type="caution">
    <text evidence="1">The sequence shown here is derived from an EMBL/GenBank/DDBJ whole genome shotgun (WGS) entry which is preliminary data.</text>
</comment>
<dbReference type="RefSeq" id="WP_345248148.1">
    <property type="nucleotide sequence ID" value="NZ_BAABFO010000006.1"/>
</dbReference>
<proteinExistence type="predicted"/>
<evidence type="ECO:0000313" key="2">
    <source>
        <dbReference type="Proteomes" id="UP001501671"/>
    </source>
</evidence>
<sequence>MRELIVLSAGAARGLIEARRAGIGRRFGAALACRYAPVDAVWQALEGGAAADLVVLSRAAFGALRPDVAQRFGAPQTLGWAQTRCVRRADDPLPPLATADALRRALLDSPLLLVPDLERSTGGRHLAAVFRALGVAETLAPRMRHYAGGFEAASALAAQHASGALACAQSTEAAQVPGVADAGMPAEFSLATEYCIGMRSAAEAPCADVVRELLHAARADGGFSPGPSIHS</sequence>
<keyword evidence="2" id="KW-1185">Reference proteome</keyword>
<dbReference type="SUPFAM" id="SSF53850">
    <property type="entry name" value="Periplasmic binding protein-like II"/>
    <property type="match status" value="1"/>
</dbReference>
<gene>
    <name evidence="1" type="ORF">GCM10023144_16260</name>
</gene>